<reference evidence="2 3" key="1">
    <citation type="journal article" date="2015" name="Genome Biol. Evol.">
        <title>Comparative Genomics of a Bacterivorous Green Alga Reveals Evolutionary Causalities and Consequences of Phago-Mixotrophic Mode of Nutrition.</title>
        <authorList>
            <person name="Burns J.A."/>
            <person name="Paasch A."/>
            <person name="Narechania A."/>
            <person name="Kim E."/>
        </authorList>
    </citation>
    <scope>NUCLEOTIDE SEQUENCE [LARGE SCALE GENOMIC DNA]</scope>
    <source>
        <strain evidence="2 3">PLY_AMNH</strain>
    </source>
</reference>
<gene>
    <name evidence="2" type="ORF">CYMTET_34106</name>
</gene>
<comment type="caution">
    <text evidence="2">The sequence shown here is derived from an EMBL/GenBank/DDBJ whole genome shotgun (WGS) entry which is preliminary data.</text>
</comment>
<sequence>MFRAMRAAWVDKGPPSASMTVTRPKASKRSDGQRSCAKEKFYNKIVTVDDQPPDYPYQYWFVYHYVADMEWCHLCPITQQGTFKAKGARAGRARYKLVAEGEAREIDVSASRCHIVRSEMVAKTDSADDEVWDLLD</sequence>
<dbReference type="EMBL" id="LGRX02021344">
    <property type="protein sequence ID" value="KAK3256779.1"/>
    <property type="molecule type" value="Genomic_DNA"/>
</dbReference>
<evidence type="ECO:0000256" key="1">
    <source>
        <dbReference type="SAM" id="MobiDB-lite"/>
    </source>
</evidence>
<protein>
    <submittedName>
        <fullName evidence="2">Uncharacterized protein</fullName>
    </submittedName>
</protein>
<accession>A0AAE0FBT4</accession>
<proteinExistence type="predicted"/>
<dbReference type="AlphaFoldDB" id="A0AAE0FBT4"/>
<name>A0AAE0FBT4_9CHLO</name>
<evidence type="ECO:0000313" key="2">
    <source>
        <dbReference type="EMBL" id="KAK3256779.1"/>
    </source>
</evidence>
<keyword evidence="3" id="KW-1185">Reference proteome</keyword>
<organism evidence="2 3">
    <name type="scientific">Cymbomonas tetramitiformis</name>
    <dbReference type="NCBI Taxonomy" id="36881"/>
    <lineage>
        <taxon>Eukaryota</taxon>
        <taxon>Viridiplantae</taxon>
        <taxon>Chlorophyta</taxon>
        <taxon>Pyramimonadophyceae</taxon>
        <taxon>Pyramimonadales</taxon>
        <taxon>Pyramimonadaceae</taxon>
        <taxon>Cymbomonas</taxon>
    </lineage>
</organism>
<feature type="region of interest" description="Disordered" evidence="1">
    <location>
        <begin position="12"/>
        <end position="34"/>
    </location>
</feature>
<dbReference type="Proteomes" id="UP001190700">
    <property type="component" value="Unassembled WGS sequence"/>
</dbReference>
<evidence type="ECO:0000313" key="3">
    <source>
        <dbReference type="Proteomes" id="UP001190700"/>
    </source>
</evidence>